<dbReference type="EMBL" id="OB792840">
    <property type="protein sequence ID" value="CAD7424813.1"/>
    <property type="molecule type" value="Genomic_DNA"/>
</dbReference>
<evidence type="ECO:0000313" key="2">
    <source>
        <dbReference type="EMBL" id="CAD7424813.1"/>
    </source>
</evidence>
<proteinExistence type="predicted"/>
<organism evidence="2">
    <name type="scientific">Timema monikensis</name>
    <dbReference type="NCBI Taxonomy" id="170555"/>
    <lineage>
        <taxon>Eukaryota</taxon>
        <taxon>Metazoa</taxon>
        <taxon>Ecdysozoa</taxon>
        <taxon>Arthropoda</taxon>
        <taxon>Hexapoda</taxon>
        <taxon>Insecta</taxon>
        <taxon>Pterygota</taxon>
        <taxon>Neoptera</taxon>
        <taxon>Polyneoptera</taxon>
        <taxon>Phasmatodea</taxon>
        <taxon>Timematodea</taxon>
        <taxon>Timematoidea</taxon>
        <taxon>Timematidae</taxon>
        <taxon>Timema</taxon>
    </lineage>
</organism>
<feature type="compositionally biased region" description="Basic and acidic residues" evidence="1">
    <location>
        <begin position="16"/>
        <end position="26"/>
    </location>
</feature>
<reference evidence="2" key="1">
    <citation type="submission" date="2020-11" db="EMBL/GenBank/DDBJ databases">
        <authorList>
            <person name="Tran Van P."/>
        </authorList>
    </citation>
    <scope>NUCLEOTIDE SEQUENCE</scope>
</reference>
<feature type="compositionally biased region" description="Basic and acidic residues" evidence="1">
    <location>
        <begin position="48"/>
        <end position="57"/>
    </location>
</feature>
<gene>
    <name evidence="2" type="ORF">TMSB3V08_LOCUS1739</name>
</gene>
<accession>A0A7R9DZY3</accession>
<feature type="region of interest" description="Disordered" evidence="1">
    <location>
        <begin position="1"/>
        <end position="73"/>
    </location>
</feature>
<name>A0A7R9DZY3_9NEOP</name>
<dbReference type="AlphaFoldDB" id="A0A7R9DZY3"/>
<sequence length="363" mass="39799">MRLTSYSACPPMRNPETTHHATRTRDAPAGVIPSYSRGALGTDTTPARSRELSRKPPTDLNPLLLSTPDRDSNPELSVTGSLVYCESDTIDHAATKAGVKQPVSGGSASVGNMRDGSLLVGLLSVKSCKAIRFHLLVVVMVLLSRFLIRVEGLPWPIDAGSKNLTLRWFCFEMLFSNGWFVVNVDVRVEGKGQMPPPPPIPNPGCVEECVNTVLLTNGIHSVRGGPDARRHYRVVQVGVLYSVPTLFNSLSPASLDGVALTRRLVQLGHDQLLATNPTGHSRGTWGHWIEWAVASYSNYKLKPRHEGTRSTSRGLRVAMPTPALGRRRTASCLRTAVFLFLVTFVWLQLHVANLSSGRQRPWE</sequence>
<evidence type="ECO:0000256" key="1">
    <source>
        <dbReference type="SAM" id="MobiDB-lite"/>
    </source>
</evidence>
<protein>
    <submittedName>
        <fullName evidence="2">Uncharacterized protein</fullName>
    </submittedName>
</protein>